<evidence type="ECO:0000256" key="4">
    <source>
        <dbReference type="ARBA" id="ARBA00023015"/>
    </source>
</evidence>
<accession>A0ABP9YWS9</accession>
<evidence type="ECO:0000256" key="7">
    <source>
        <dbReference type="ARBA" id="ARBA00023242"/>
    </source>
</evidence>
<evidence type="ECO:0000313" key="10">
    <source>
        <dbReference type="EMBL" id="GAA5811320.1"/>
    </source>
</evidence>
<dbReference type="EMBL" id="BAABUK010000009">
    <property type="protein sequence ID" value="GAA5811320.1"/>
    <property type="molecule type" value="Genomic_DNA"/>
</dbReference>
<evidence type="ECO:0000256" key="6">
    <source>
        <dbReference type="ARBA" id="ARBA00023163"/>
    </source>
</evidence>
<feature type="compositionally biased region" description="Polar residues" evidence="8">
    <location>
        <begin position="630"/>
        <end position="639"/>
    </location>
</feature>
<feature type="compositionally biased region" description="Low complexity" evidence="8">
    <location>
        <begin position="640"/>
        <end position="653"/>
    </location>
</feature>
<keyword evidence="5" id="KW-0238">DNA-binding</keyword>
<dbReference type="SUPFAM" id="SSF57701">
    <property type="entry name" value="Zn2/Cys6 DNA-binding domain"/>
    <property type="match status" value="1"/>
</dbReference>
<evidence type="ECO:0000259" key="9">
    <source>
        <dbReference type="PROSITE" id="PS50048"/>
    </source>
</evidence>
<feature type="region of interest" description="Disordered" evidence="8">
    <location>
        <begin position="629"/>
        <end position="657"/>
    </location>
</feature>
<dbReference type="Pfam" id="PF00172">
    <property type="entry name" value="Zn_clus"/>
    <property type="match status" value="1"/>
</dbReference>
<reference evidence="10 11" key="1">
    <citation type="submission" date="2024-04" db="EMBL/GenBank/DDBJ databases">
        <title>genome sequences of Mucor flavus KT1a and Helicostylum pulchrum KT1b strains isolated from the surface of a dry-aged beef.</title>
        <authorList>
            <person name="Toyotome T."/>
            <person name="Hosono M."/>
            <person name="Torimaru M."/>
            <person name="Fukuda K."/>
            <person name="Mikami N."/>
        </authorList>
    </citation>
    <scope>NUCLEOTIDE SEQUENCE [LARGE SCALE GENOMIC DNA]</scope>
    <source>
        <strain evidence="10 11">KT1a</strain>
    </source>
</reference>
<dbReference type="PROSITE" id="PS50048">
    <property type="entry name" value="ZN2_CY6_FUNGAL_2"/>
    <property type="match status" value="1"/>
</dbReference>
<feature type="region of interest" description="Disordered" evidence="8">
    <location>
        <begin position="135"/>
        <end position="161"/>
    </location>
</feature>
<evidence type="ECO:0000256" key="2">
    <source>
        <dbReference type="ARBA" id="ARBA00022723"/>
    </source>
</evidence>
<dbReference type="CDD" id="cd00067">
    <property type="entry name" value="GAL4"/>
    <property type="match status" value="1"/>
</dbReference>
<evidence type="ECO:0000256" key="1">
    <source>
        <dbReference type="ARBA" id="ARBA00004123"/>
    </source>
</evidence>
<evidence type="ECO:0000256" key="5">
    <source>
        <dbReference type="ARBA" id="ARBA00023125"/>
    </source>
</evidence>
<dbReference type="CDD" id="cd12148">
    <property type="entry name" value="fungal_TF_MHR"/>
    <property type="match status" value="1"/>
</dbReference>
<feature type="domain" description="Zn(2)-C6 fungal-type" evidence="9">
    <location>
        <begin position="19"/>
        <end position="49"/>
    </location>
</feature>
<dbReference type="PANTHER" id="PTHR31313:SF78">
    <property type="entry name" value="TRANSCRIPTION FACTOR DOMAIN-CONTAINING PROTEIN"/>
    <property type="match status" value="1"/>
</dbReference>
<evidence type="ECO:0000256" key="8">
    <source>
        <dbReference type="SAM" id="MobiDB-lite"/>
    </source>
</evidence>
<dbReference type="PANTHER" id="PTHR31313">
    <property type="entry name" value="TY1 ENHANCER ACTIVATOR"/>
    <property type="match status" value="1"/>
</dbReference>
<gene>
    <name evidence="10" type="ORF">MFLAVUS_004753</name>
</gene>
<evidence type="ECO:0000313" key="11">
    <source>
        <dbReference type="Proteomes" id="UP001473302"/>
    </source>
</evidence>
<dbReference type="Pfam" id="PF04082">
    <property type="entry name" value="Fungal_trans"/>
    <property type="match status" value="1"/>
</dbReference>
<organism evidence="10 11">
    <name type="scientific">Mucor flavus</name>
    <dbReference type="NCBI Taxonomy" id="439312"/>
    <lineage>
        <taxon>Eukaryota</taxon>
        <taxon>Fungi</taxon>
        <taxon>Fungi incertae sedis</taxon>
        <taxon>Mucoromycota</taxon>
        <taxon>Mucoromycotina</taxon>
        <taxon>Mucoromycetes</taxon>
        <taxon>Mucorales</taxon>
        <taxon>Mucorineae</taxon>
        <taxon>Mucoraceae</taxon>
        <taxon>Mucor</taxon>
    </lineage>
</organism>
<keyword evidence="4" id="KW-0805">Transcription regulation</keyword>
<dbReference type="Proteomes" id="UP001473302">
    <property type="component" value="Unassembled WGS sequence"/>
</dbReference>
<dbReference type="Gene3D" id="4.10.240.10">
    <property type="entry name" value="Zn(2)-C6 fungal-type DNA-binding domain"/>
    <property type="match status" value="1"/>
</dbReference>
<proteinExistence type="predicted"/>
<keyword evidence="7" id="KW-0539">Nucleus</keyword>
<protein>
    <recommendedName>
        <fullName evidence="9">Zn(2)-C6 fungal-type domain-containing protein</fullName>
    </recommendedName>
</protein>
<evidence type="ECO:0000256" key="3">
    <source>
        <dbReference type="ARBA" id="ARBA00022833"/>
    </source>
</evidence>
<sequence>MSTPRDESPSASRQRVSRACDLCRKKKVKCDGATPVCTNCKGVGLDCTFQDMTKKRGPPKGYIEAIENRLYKLENFLAGLAKGGDEKSKQLLSELNSPLETPTGEQIRVRPVRRAPRSEKAKVFFWQQDKAGKRKRDSLTTTNEMDEDDITEEKKSTDEGIGQLAMDENGQVRYLGKSSGYYLLQNSRTFQNGAFHFANYGNRPRYEKRLNTSDPSELPPKDLSQHLITLYFNHFYPFLPLFYKRDLSADQPVSPLLLNSIYAVASRISPDVRVRSDPASPDTAGDIYFERAEKLLDESYDLPSISTVQALLLLASHQHGRMKSARAWLYSGMAFRMAQDLGLHRNCDRWNIPPDECERRKRVFWCCFVVDRLASAMYGRASTFEERDCDVPFPSVDDTEPIYGGESTESPVRLLDTFTNLVKICDILGHVLKDIYYVRSLQNTATKQADTVLTTWNKRLHQWYAQLPDSLQIKKDNHHTSLMPPTAVCQLHMIYYTTVILLHRPFIPGPNQSLIPSLLPCASICSSAADSVLSIASAMLSENKLRYVMNYAVYYIFTSAIIFIKSASIKYVSDSNNSKSLEYKVKITKCMRVLDEIEGTWTTASKSCQILGELAGFRDFNPFWKKDEPNSSLSQQHVQSPNYNSSSPSSASSQVLEHSGRVNVSTLRYPILDDHQHTNTELQSLSSHNMRYAASNQFPLSKENNSNTNNTNNIQTASTADPFAAPGIIPMTDTRQYSQLGAPFWGVPSSLDVNEWDNFMSTGQDTYLQDRQLFEPTTAPIALVGNYPEKQHLIHTDQNVDILSGVSTPLEHKTASTPTLLSYLPHMQHNTNNHSENMHSIHNDNQSNFTNNDGGPSTLRSDLANAHYW</sequence>
<keyword evidence="2" id="KW-0479">Metal-binding</keyword>
<comment type="caution">
    <text evidence="10">The sequence shown here is derived from an EMBL/GenBank/DDBJ whole genome shotgun (WGS) entry which is preliminary data.</text>
</comment>
<keyword evidence="3" id="KW-0862">Zinc</keyword>
<dbReference type="InterPro" id="IPR001138">
    <property type="entry name" value="Zn2Cys6_DnaBD"/>
</dbReference>
<dbReference type="InterPro" id="IPR051615">
    <property type="entry name" value="Transcr_Regulatory_Elem"/>
</dbReference>
<dbReference type="SMART" id="SM00906">
    <property type="entry name" value="Fungal_trans"/>
    <property type="match status" value="1"/>
</dbReference>
<name>A0ABP9YWS9_9FUNG</name>
<comment type="subcellular location">
    <subcellularLocation>
        <location evidence="1">Nucleus</location>
    </subcellularLocation>
</comment>
<feature type="compositionally biased region" description="Polar residues" evidence="8">
    <location>
        <begin position="843"/>
        <end position="860"/>
    </location>
</feature>
<dbReference type="PROSITE" id="PS00463">
    <property type="entry name" value="ZN2_CY6_FUNGAL_1"/>
    <property type="match status" value="1"/>
</dbReference>
<feature type="region of interest" description="Disordered" evidence="8">
    <location>
        <begin position="838"/>
        <end position="869"/>
    </location>
</feature>
<keyword evidence="11" id="KW-1185">Reference proteome</keyword>
<keyword evidence="6" id="KW-0804">Transcription</keyword>
<dbReference type="InterPro" id="IPR007219">
    <property type="entry name" value="XnlR_reg_dom"/>
</dbReference>
<dbReference type="InterPro" id="IPR036864">
    <property type="entry name" value="Zn2-C6_fun-type_DNA-bd_sf"/>
</dbReference>
<dbReference type="SMART" id="SM00066">
    <property type="entry name" value="GAL4"/>
    <property type="match status" value="1"/>
</dbReference>